<keyword evidence="3" id="KW-1185">Reference proteome</keyword>
<feature type="signal peptide" evidence="1">
    <location>
        <begin position="1"/>
        <end position="21"/>
    </location>
</feature>
<dbReference type="Proteomes" id="UP001215280">
    <property type="component" value="Unassembled WGS sequence"/>
</dbReference>
<feature type="chain" id="PRO_5042230678" description="Secreted protein" evidence="1">
    <location>
        <begin position="22"/>
        <end position="101"/>
    </location>
</feature>
<evidence type="ECO:0000256" key="1">
    <source>
        <dbReference type="SAM" id="SignalP"/>
    </source>
</evidence>
<protein>
    <recommendedName>
        <fullName evidence="4">Secreted protein</fullName>
    </recommendedName>
</protein>
<evidence type="ECO:0000313" key="3">
    <source>
        <dbReference type="Proteomes" id="UP001215280"/>
    </source>
</evidence>
<evidence type="ECO:0008006" key="4">
    <source>
        <dbReference type="Google" id="ProtNLM"/>
    </source>
</evidence>
<gene>
    <name evidence="2" type="ORF">DFH07DRAFT_771849</name>
</gene>
<accession>A0AAD7J9M3</accession>
<sequence length="101" mass="11107">MQLLRMCLALHSLASTSVMFGSQMRMIFPVLCLPGMGGAWTRTITLQPDGECMLQIAVDQSGDSAEGLKQDATVLWCLLLAIIEEHDGFLADLREICYITT</sequence>
<evidence type="ECO:0000313" key="2">
    <source>
        <dbReference type="EMBL" id="KAJ7760224.1"/>
    </source>
</evidence>
<reference evidence="2" key="1">
    <citation type="submission" date="2023-03" db="EMBL/GenBank/DDBJ databases">
        <title>Massive genome expansion in bonnet fungi (Mycena s.s.) driven by repeated elements and novel gene families across ecological guilds.</title>
        <authorList>
            <consortium name="Lawrence Berkeley National Laboratory"/>
            <person name="Harder C.B."/>
            <person name="Miyauchi S."/>
            <person name="Viragh M."/>
            <person name="Kuo A."/>
            <person name="Thoen E."/>
            <person name="Andreopoulos B."/>
            <person name="Lu D."/>
            <person name="Skrede I."/>
            <person name="Drula E."/>
            <person name="Henrissat B."/>
            <person name="Morin E."/>
            <person name="Kohler A."/>
            <person name="Barry K."/>
            <person name="LaButti K."/>
            <person name="Morin E."/>
            <person name="Salamov A."/>
            <person name="Lipzen A."/>
            <person name="Mereny Z."/>
            <person name="Hegedus B."/>
            <person name="Baldrian P."/>
            <person name="Stursova M."/>
            <person name="Weitz H."/>
            <person name="Taylor A."/>
            <person name="Grigoriev I.V."/>
            <person name="Nagy L.G."/>
            <person name="Martin F."/>
            <person name="Kauserud H."/>
        </authorList>
    </citation>
    <scope>NUCLEOTIDE SEQUENCE</scope>
    <source>
        <strain evidence="2">CBHHK188m</strain>
    </source>
</reference>
<dbReference type="EMBL" id="JARJLG010000049">
    <property type="protein sequence ID" value="KAJ7760224.1"/>
    <property type="molecule type" value="Genomic_DNA"/>
</dbReference>
<name>A0AAD7J9M3_9AGAR</name>
<proteinExistence type="predicted"/>
<keyword evidence="1" id="KW-0732">Signal</keyword>
<comment type="caution">
    <text evidence="2">The sequence shown here is derived from an EMBL/GenBank/DDBJ whole genome shotgun (WGS) entry which is preliminary data.</text>
</comment>
<organism evidence="2 3">
    <name type="scientific">Mycena maculata</name>
    <dbReference type="NCBI Taxonomy" id="230809"/>
    <lineage>
        <taxon>Eukaryota</taxon>
        <taxon>Fungi</taxon>
        <taxon>Dikarya</taxon>
        <taxon>Basidiomycota</taxon>
        <taxon>Agaricomycotina</taxon>
        <taxon>Agaricomycetes</taxon>
        <taxon>Agaricomycetidae</taxon>
        <taxon>Agaricales</taxon>
        <taxon>Marasmiineae</taxon>
        <taxon>Mycenaceae</taxon>
        <taxon>Mycena</taxon>
    </lineage>
</organism>
<dbReference type="AlphaFoldDB" id="A0AAD7J9M3"/>